<sequence length="366" mass="39246">MAYQHAAILTAISAAFPKSVFVHKTPMSSDFKASLAVTDDQHLDKIVQSARHFLTCEYYEYMLPRNNPLGAYDAIYQMLFSHSLFKNFLSGFISIGTEHKAVIFQVPLLYVAGLSNSLTPVELTSWFAGAFGPLIEAAEDAIRHEHCESSSDEEPPAKKAKVAGKYARSLELLFEMTSAQTDKTDETTALLASSPVTAQEASGVPTTSTPAQSAVPDIPSRTSSEPASSRSTNVPLVYEAIPSPASLPTSTAAIASRSMSTTLAPSPIRLPTPTPTAPSTSSILKPSVGSRTISVHETPEVGHVRRVRALIAARSNVAPSRSAFSPRLDPSPVKMPGGWPASPKRRLQDITTPSTTYPRRRASGPQ</sequence>
<feature type="compositionally biased region" description="Low complexity" evidence="1">
    <location>
        <begin position="219"/>
        <end position="232"/>
    </location>
</feature>
<dbReference type="Proteomes" id="UP001215598">
    <property type="component" value="Unassembled WGS sequence"/>
</dbReference>
<evidence type="ECO:0000256" key="1">
    <source>
        <dbReference type="SAM" id="MobiDB-lite"/>
    </source>
</evidence>
<feature type="region of interest" description="Disordered" evidence="1">
    <location>
        <begin position="317"/>
        <end position="366"/>
    </location>
</feature>
<protein>
    <submittedName>
        <fullName evidence="2">Uncharacterized protein</fullName>
    </submittedName>
</protein>
<reference evidence="2" key="1">
    <citation type="submission" date="2023-03" db="EMBL/GenBank/DDBJ databases">
        <title>Massive genome expansion in bonnet fungi (Mycena s.s.) driven by repeated elements and novel gene families across ecological guilds.</title>
        <authorList>
            <consortium name="Lawrence Berkeley National Laboratory"/>
            <person name="Harder C.B."/>
            <person name="Miyauchi S."/>
            <person name="Viragh M."/>
            <person name="Kuo A."/>
            <person name="Thoen E."/>
            <person name="Andreopoulos B."/>
            <person name="Lu D."/>
            <person name="Skrede I."/>
            <person name="Drula E."/>
            <person name="Henrissat B."/>
            <person name="Morin E."/>
            <person name="Kohler A."/>
            <person name="Barry K."/>
            <person name="LaButti K."/>
            <person name="Morin E."/>
            <person name="Salamov A."/>
            <person name="Lipzen A."/>
            <person name="Mereny Z."/>
            <person name="Hegedus B."/>
            <person name="Baldrian P."/>
            <person name="Stursova M."/>
            <person name="Weitz H."/>
            <person name="Taylor A."/>
            <person name="Grigoriev I.V."/>
            <person name="Nagy L.G."/>
            <person name="Martin F."/>
            <person name="Kauserud H."/>
        </authorList>
    </citation>
    <scope>NUCLEOTIDE SEQUENCE</scope>
    <source>
        <strain evidence="2">CBHHK182m</strain>
    </source>
</reference>
<name>A0AAD7NE88_9AGAR</name>
<accession>A0AAD7NE88</accession>
<keyword evidence="3" id="KW-1185">Reference proteome</keyword>
<evidence type="ECO:0000313" key="3">
    <source>
        <dbReference type="Proteomes" id="UP001215598"/>
    </source>
</evidence>
<comment type="caution">
    <text evidence="2">The sequence shown here is derived from an EMBL/GenBank/DDBJ whole genome shotgun (WGS) entry which is preliminary data.</text>
</comment>
<organism evidence="2 3">
    <name type="scientific">Mycena metata</name>
    <dbReference type="NCBI Taxonomy" id="1033252"/>
    <lineage>
        <taxon>Eukaryota</taxon>
        <taxon>Fungi</taxon>
        <taxon>Dikarya</taxon>
        <taxon>Basidiomycota</taxon>
        <taxon>Agaricomycotina</taxon>
        <taxon>Agaricomycetes</taxon>
        <taxon>Agaricomycetidae</taxon>
        <taxon>Agaricales</taxon>
        <taxon>Marasmiineae</taxon>
        <taxon>Mycenaceae</taxon>
        <taxon>Mycena</taxon>
    </lineage>
</organism>
<dbReference type="AlphaFoldDB" id="A0AAD7NE88"/>
<evidence type="ECO:0000313" key="2">
    <source>
        <dbReference type="EMBL" id="KAJ7756976.1"/>
    </source>
</evidence>
<proteinExistence type="predicted"/>
<feature type="region of interest" description="Disordered" evidence="1">
    <location>
        <begin position="263"/>
        <end position="290"/>
    </location>
</feature>
<feature type="compositionally biased region" description="Polar residues" evidence="1">
    <location>
        <begin position="193"/>
        <end position="212"/>
    </location>
</feature>
<feature type="region of interest" description="Disordered" evidence="1">
    <location>
        <begin position="193"/>
        <end position="232"/>
    </location>
</feature>
<gene>
    <name evidence="2" type="ORF">B0H16DRAFT_1885696</name>
</gene>
<dbReference type="EMBL" id="JARKIB010000045">
    <property type="protein sequence ID" value="KAJ7756976.1"/>
    <property type="molecule type" value="Genomic_DNA"/>
</dbReference>